<dbReference type="EMBL" id="BMRG01000007">
    <property type="protein sequence ID" value="GGP63724.1"/>
    <property type="molecule type" value="Genomic_DNA"/>
</dbReference>
<keyword evidence="1" id="KW-0812">Transmembrane</keyword>
<dbReference type="RefSeq" id="WP_189224834.1">
    <property type="nucleotide sequence ID" value="NZ_BMRG01000007.1"/>
</dbReference>
<evidence type="ECO:0000313" key="2">
    <source>
        <dbReference type="EMBL" id="GGP63724.1"/>
    </source>
</evidence>
<gene>
    <name evidence="2" type="ORF">GCM10010185_40540</name>
</gene>
<sequence>MTGLSWPQRAALCLGVLLTAWGLADTVWLGGTALGVFHLVTGVLVGLSAVRTKIARGMGVLMGVVFLSTFALGASESGSVLDAGVLGNVLHLLAGFAFVAVAESCAWCALRDRPTGNRTHHRLS</sequence>
<keyword evidence="3" id="KW-1185">Reference proteome</keyword>
<keyword evidence="1" id="KW-0472">Membrane</keyword>
<organism evidence="2 3">
    <name type="scientific">Saccharothrix coeruleofusca</name>
    <dbReference type="NCBI Taxonomy" id="33919"/>
    <lineage>
        <taxon>Bacteria</taxon>
        <taxon>Bacillati</taxon>
        <taxon>Actinomycetota</taxon>
        <taxon>Actinomycetes</taxon>
        <taxon>Pseudonocardiales</taxon>
        <taxon>Pseudonocardiaceae</taxon>
        <taxon>Saccharothrix</taxon>
    </lineage>
</organism>
<evidence type="ECO:0008006" key="4">
    <source>
        <dbReference type="Google" id="ProtNLM"/>
    </source>
</evidence>
<feature type="transmembrane region" description="Helical" evidence="1">
    <location>
        <begin position="57"/>
        <end position="74"/>
    </location>
</feature>
<feature type="transmembrane region" description="Helical" evidence="1">
    <location>
        <begin position="32"/>
        <end position="50"/>
    </location>
</feature>
<accession>A0A918AQV5</accession>
<reference evidence="2" key="2">
    <citation type="submission" date="2020-09" db="EMBL/GenBank/DDBJ databases">
        <authorList>
            <person name="Sun Q."/>
            <person name="Ohkuma M."/>
        </authorList>
    </citation>
    <scope>NUCLEOTIDE SEQUENCE</scope>
    <source>
        <strain evidence="2">JCM 3313</strain>
    </source>
</reference>
<evidence type="ECO:0000313" key="3">
    <source>
        <dbReference type="Proteomes" id="UP000639606"/>
    </source>
</evidence>
<evidence type="ECO:0000256" key="1">
    <source>
        <dbReference type="SAM" id="Phobius"/>
    </source>
</evidence>
<protein>
    <recommendedName>
        <fullName evidence="4">DUF4383 domain-containing protein</fullName>
    </recommendedName>
</protein>
<keyword evidence="1" id="KW-1133">Transmembrane helix</keyword>
<comment type="caution">
    <text evidence="2">The sequence shown here is derived from an EMBL/GenBank/DDBJ whole genome shotgun (WGS) entry which is preliminary data.</text>
</comment>
<feature type="transmembrane region" description="Helical" evidence="1">
    <location>
        <begin position="89"/>
        <end position="110"/>
    </location>
</feature>
<reference evidence="2" key="1">
    <citation type="journal article" date="2014" name="Int. J. Syst. Evol. Microbiol.">
        <title>Complete genome sequence of Corynebacterium casei LMG S-19264T (=DSM 44701T), isolated from a smear-ripened cheese.</title>
        <authorList>
            <consortium name="US DOE Joint Genome Institute (JGI-PGF)"/>
            <person name="Walter F."/>
            <person name="Albersmeier A."/>
            <person name="Kalinowski J."/>
            <person name="Ruckert C."/>
        </authorList>
    </citation>
    <scope>NUCLEOTIDE SEQUENCE</scope>
    <source>
        <strain evidence="2">JCM 3313</strain>
    </source>
</reference>
<dbReference type="AlphaFoldDB" id="A0A918AQV5"/>
<proteinExistence type="predicted"/>
<name>A0A918AQV5_9PSEU</name>
<dbReference type="Proteomes" id="UP000639606">
    <property type="component" value="Unassembled WGS sequence"/>
</dbReference>